<dbReference type="GO" id="GO:0030162">
    <property type="term" value="P:regulation of proteolysis"/>
    <property type="evidence" value="ECO:0007669"/>
    <property type="project" value="TreeGrafter"/>
</dbReference>
<name>A0A3D8Q5L2_9HELO</name>
<evidence type="ECO:0000313" key="3">
    <source>
        <dbReference type="Proteomes" id="UP000256328"/>
    </source>
</evidence>
<dbReference type="Gene3D" id="3.90.280.10">
    <property type="entry name" value="PEBP-like"/>
    <property type="match status" value="1"/>
</dbReference>
<evidence type="ECO:0000256" key="1">
    <source>
        <dbReference type="SAM" id="SignalP"/>
    </source>
</evidence>
<sequence length="214" mass="23296">MEQTLLPTVLLAVLMIAKTVQGQTPPGLSPSTQTHLGLTFGKDIIPPRLGCPLTKADTTSAPLLTLHDVSRDSTYLAFMIDIDVLYQCSTTSLLHWYEPDLKPDIETGSLVASHRTTSARAEYGGPAPPLGTMHRYVSFLFAQPPDYVFPEQFMRFMAPTIPARLGFNLSQFVDAAGLDGPVAASYFTVEGSEGTDVAESRMSVTKSSCFRTQF</sequence>
<dbReference type="CDD" id="cd00866">
    <property type="entry name" value="PEBP_euk"/>
    <property type="match status" value="1"/>
</dbReference>
<dbReference type="GO" id="GO:0005543">
    <property type="term" value="F:phospholipid binding"/>
    <property type="evidence" value="ECO:0007669"/>
    <property type="project" value="TreeGrafter"/>
</dbReference>
<keyword evidence="3" id="KW-1185">Reference proteome</keyword>
<reference evidence="2 3" key="1">
    <citation type="journal article" date="2018" name="IMA Fungus">
        <title>IMA Genome-F 9: Draft genome sequence of Annulohypoxylon stygium, Aspergillus mulundensis, Berkeleyomyces basicola (syn. Thielaviopsis basicola), Ceratocystis smalleyi, two Cercospora beticola strains, Coleophoma cylindrospora, Fusarium fracticaudum, Phialophora cf. hyalina, and Morchella septimelata.</title>
        <authorList>
            <person name="Wingfield B.D."/>
            <person name="Bills G.F."/>
            <person name="Dong Y."/>
            <person name="Huang W."/>
            <person name="Nel W.J."/>
            <person name="Swalarsk-Parry B.S."/>
            <person name="Vaghefi N."/>
            <person name="Wilken P.M."/>
            <person name="An Z."/>
            <person name="de Beer Z.W."/>
            <person name="De Vos L."/>
            <person name="Chen L."/>
            <person name="Duong T.A."/>
            <person name="Gao Y."/>
            <person name="Hammerbacher A."/>
            <person name="Kikkert J.R."/>
            <person name="Li Y."/>
            <person name="Li H."/>
            <person name="Li K."/>
            <person name="Li Q."/>
            <person name="Liu X."/>
            <person name="Ma X."/>
            <person name="Naidoo K."/>
            <person name="Pethybridge S.J."/>
            <person name="Sun J."/>
            <person name="Steenkamp E.T."/>
            <person name="van der Nest M.A."/>
            <person name="van Wyk S."/>
            <person name="Wingfield M.J."/>
            <person name="Xiong C."/>
            <person name="Yue Q."/>
            <person name="Zhang X."/>
        </authorList>
    </citation>
    <scope>NUCLEOTIDE SEQUENCE [LARGE SCALE GENOMIC DNA]</scope>
    <source>
        <strain evidence="2 3">BP5796</strain>
    </source>
</reference>
<dbReference type="AlphaFoldDB" id="A0A3D8Q5L2"/>
<dbReference type="PANTHER" id="PTHR11362">
    <property type="entry name" value="PHOSPHATIDYLETHANOLAMINE-BINDING PROTEIN"/>
    <property type="match status" value="1"/>
</dbReference>
<dbReference type="Proteomes" id="UP000256328">
    <property type="component" value="Unassembled WGS sequence"/>
</dbReference>
<dbReference type="OrthoDB" id="2506647at2759"/>
<feature type="signal peptide" evidence="1">
    <location>
        <begin position="1"/>
        <end position="22"/>
    </location>
</feature>
<dbReference type="EMBL" id="PDLN01000024">
    <property type="protein sequence ID" value="RDW56967.1"/>
    <property type="molecule type" value="Genomic_DNA"/>
</dbReference>
<evidence type="ECO:0000313" key="2">
    <source>
        <dbReference type="EMBL" id="RDW56967.1"/>
    </source>
</evidence>
<dbReference type="GO" id="GO:0030414">
    <property type="term" value="F:peptidase inhibitor activity"/>
    <property type="evidence" value="ECO:0007669"/>
    <property type="project" value="TreeGrafter"/>
</dbReference>
<evidence type="ECO:0008006" key="4">
    <source>
        <dbReference type="Google" id="ProtNLM"/>
    </source>
</evidence>
<comment type="caution">
    <text evidence="2">The sequence shown here is derived from an EMBL/GenBank/DDBJ whole genome shotgun (WGS) entry which is preliminary data.</text>
</comment>
<dbReference type="SUPFAM" id="SSF49777">
    <property type="entry name" value="PEBP-like"/>
    <property type="match status" value="1"/>
</dbReference>
<gene>
    <name evidence="2" type="ORF">BP5796_13034</name>
</gene>
<accession>A0A3D8Q5L2</accession>
<protein>
    <recommendedName>
        <fullName evidence="4">PEBP-like protein</fullName>
    </recommendedName>
</protein>
<feature type="chain" id="PRO_5017758589" description="PEBP-like protein" evidence="1">
    <location>
        <begin position="23"/>
        <end position="214"/>
    </location>
</feature>
<keyword evidence="1" id="KW-0732">Signal</keyword>
<dbReference type="GO" id="GO:0046578">
    <property type="term" value="P:regulation of Ras protein signal transduction"/>
    <property type="evidence" value="ECO:0007669"/>
    <property type="project" value="TreeGrafter"/>
</dbReference>
<proteinExistence type="predicted"/>
<dbReference type="InterPro" id="IPR035810">
    <property type="entry name" value="PEBP_euk"/>
</dbReference>
<organism evidence="2 3">
    <name type="scientific">Coleophoma crateriformis</name>
    <dbReference type="NCBI Taxonomy" id="565419"/>
    <lineage>
        <taxon>Eukaryota</taxon>
        <taxon>Fungi</taxon>
        <taxon>Dikarya</taxon>
        <taxon>Ascomycota</taxon>
        <taxon>Pezizomycotina</taxon>
        <taxon>Leotiomycetes</taxon>
        <taxon>Helotiales</taxon>
        <taxon>Dermateaceae</taxon>
        <taxon>Coleophoma</taxon>
    </lineage>
</organism>
<dbReference type="InterPro" id="IPR036610">
    <property type="entry name" value="PEBP-like_sf"/>
</dbReference>
<dbReference type="Pfam" id="PF01161">
    <property type="entry name" value="PBP"/>
    <property type="match status" value="1"/>
</dbReference>
<dbReference type="PANTHER" id="PTHR11362:SF141">
    <property type="entry name" value="PHOSPHATIDYLETHANOLAMINE-BINDING PROTEIN"/>
    <property type="match status" value="1"/>
</dbReference>
<dbReference type="InterPro" id="IPR008914">
    <property type="entry name" value="PEBP"/>
</dbReference>